<reference evidence="2" key="5">
    <citation type="journal article" date="2021" name="G3 (Bethesda)">
        <title>Aegilops tauschii genome assembly Aet v5.0 features greater sequence contiguity and improved annotation.</title>
        <authorList>
            <person name="Wang L."/>
            <person name="Zhu T."/>
            <person name="Rodriguez J.C."/>
            <person name="Deal K.R."/>
            <person name="Dubcovsky J."/>
            <person name="McGuire P.E."/>
            <person name="Lux T."/>
            <person name="Spannagl M."/>
            <person name="Mayer K.F.X."/>
            <person name="Baldrich P."/>
            <person name="Meyers B.C."/>
            <person name="Huo N."/>
            <person name="Gu Y.Q."/>
            <person name="Zhou H."/>
            <person name="Devos K.M."/>
            <person name="Bennetzen J.L."/>
            <person name="Unver T."/>
            <person name="Budak H."/>
            <person name="Gulick P.J."/>
            <person name="Galiba G."/>
            <person name="Kalapos B."/>
            <person name="Nelson D.R."/>
            <person name="Li P."/>
            <person name="You F.M."/>
            <person name="Luo M.C."/>
            <person name="Dvorak J."/>
        </authorList>
    </citation>
    <scope>NUCLEOTIDE SEQUENCE [LARGE SCALE GENOMIC DNA]</scope>
    <source>
        <strain evidence="2">cv. AL8/78</strain>
    </source>
</reference>
<dbReference type="InterPro" id="IPR055411">
    <property type="entry name" value="LRR_FXL15/At3g58940/PEG3-like"/>
</dbReference>
<keyword evidence="3" id="KW-1185">Reference proteome</keyword>
<dbReference type="PANTHER" id="PTHR32141">
    <property type="match status" value="1"/>
</dbReference>
<sequence length="478" mass="53160">KKRRTDLSLFRFLLRRVEQTTAMDETLATVLSYLPPPSVSTTASPSSSSTASDDDDRINCLPDVLLRNIISRLPTKDAARTTILSSRWRSLWASTPLRLDDAGIVPTAVTAALNSHPGPVTSARLSSEHLAYQEPDVLDSWFASLAAKNVEELSVVNGSWPAECEWRPPPGLLGCASLRRLWLGLCQFPDISGLASAFPSLQELGIVHCSMQDRELHAVLPRCPELERLAFVLTQDYPRYIHIWSGSLQSLVVWRSMVREVHLDDAPNLERLLLEPIGGASTHVKIINAPRLKIFGYFDVGLHQLKIGPTVIKDGIGMKVKPNAMVRTLRTLALKVQFGDEKQVKLVPLLLRCFPCLETLYIKSSPSESPTNVDVDFWDQVGHTECVTSHIKKFVFEAARGEDTELAFVKFVMERAQMLEVMRVFVDDGCSRDVVLSRLSSEGCVSADASVVVERQDMSHAWSFERASNMSQCDPFGC</sequence>
<reference evidence="2" key="4">
    <citation type="submission" date="2019-03" db="UniProtKB">
        <authorList>
            <consortium name="EnsemblPlants"/>
        </authorList>
    </citation>
    <scope>IDENTIFICATION</scope>
</reference>
<dbReference type="SUPFAM" id="SSF81383">
    <property type="entry name" value="F-box domain"/>
    <property type="match status" value="1"/>
</dbReference>
<dbReference type="InterPro" id="IPR032675">
    <property type="entry name" value="LRR_dom_sf"/>
</dbReference>
<dbReference type="SUPFAM" id="SSF52047">
    <property type="entry name" value="RNI-like"/>
    <property type="match status" value="1"/>
</dbReference>
<reference evidence="3" key="1">
    <citation type="journal article" date="2014" name="Science">
        <title>Ancient hybridizations among the ancestral genomes of bread wheat.</title>
        <authorList>
            <consortium name="International Wheat Genome Sequencing Consortium,"/>
            <person name="Marcussen T."/>
            <person name="Sandve S.R."/>
            <person name="Heier L."/>
            <person name="Spannagl M."/>
            <person name="Pfeifer M."/>
            <person name="Jakobsen K.S."/>
            <person name="Wulff B.B."/>
            <person name="Steuernagel B."/>
            <person name="Mayer K.F."/>
            <person name="Olsen O.A."/>
        </authorList>
    </citation>
    <scope>NUCLEOTIDE SEQUENCE [LARGE SCALE GENOMIC DNA]</scope>
    <source>
        <strain evidence="3">cv. AL8/78</strain>
    </source>
</reference>
<dbReference type="SMART" id="SM00256">
    <property type="entry name" value="FBOX"/>
    <property type="match status" value="1"/>
</dbReference>
<dbReference type="PANTHER" id="PTHR32141:SF159">
    <property type="entry name" value="F-BOX DOMAIN-CONTAINING PROTEIN"/>
    <property type="match status" value="1"/>
</dbReference>
<dbReference type="InterPro" id="IPR001810">
    <property type="entry name" value="F-box_dom"/>
</dbReference>
<dbReference type="SMART" id="SM00579">
    <property type="entry name" value="FBD"/>
    <property type="match status" value="1"/>
</dbReference>
<dbReference type="InterPro" id="IPR055302">
    <property type="entry name" value="F-box_dom-containing"/>
</dbReference>
<organism evidence="2 3">
    <name type="scientific">Aegilops tauschii subsp. strangulata</name>
    <name type="common">Goatgrass</name>
    <dbReference type="NCBI Taxonomy" id="200361"/>
    <lineage>
        <taxon>Eukaryota</taxon>
        <taxon>Viridiplantae</taxon>
        <taxon>Streptophyta</taxon>
        <taxon>Embryophyta</taxon>
        <taxon>Tracheophyta</taxon>
        <taxon>Spermatophyta</taxon>
        <taxon>Magnoliopsida</taxon>
        <taxon>Liliopsida</taxon>
        <taxon>Poales</taxon>
        <taxon>Poaceae</taxon>
        <taxon>BOP clade</taxon>
        <taxon>Pooideae</taxon>
        <taxon>Triticodae</taxon>
        <taxon>Triticeae</taxon>
        <taxon>Triticinae</taxon>
        <taxon>Aegilops</taxon>
    </lineage>
</organism>
<evidence type="ECO:0000313" key="3">
    <source>
        <dbReference type="Proteomes" id="UP000015105"/>
    </source>
</evidence>
<dbReference type="Proteomes" id="UP000015105">
    <property type="component" value="Chromosome 3D"/>
</dbReference>
<dbReference type="PROSITE" id="PS50181">
    <property type="entry name" value="FBOX"/>
    <property type="match status" value="1"/>
</dbReference>
<dbReference type="AlphaFoldDB" id="A0A453F0F5"/>
<dbReference type="InterPro" id="IPR053781">
    <property type="entry name" value="F-box_AtFBL13-like"/>
</dbReference>
<dbReference type="InterPro" id="IPR036047">
    <property type="entry name" value="F-box-like_dom_sf"/>
</dbReference>
<dbReference type="Pfam" id="PF00646">
    <property type="entry name" value="F-box"/>
    <property type="match status" value="1"/>
</dbReference>
<proteinExistence type="predicted"/>
<dbReference type="STRING" id="200361.A0A453F0F5"/>
<dbReference type="Gramene" id="AET3Gv20528500.5">
    <property type="protein sequence ID" value="AET3Gv20528500.5"/>
    <property type="gene ID" value="AET3Gv20528500"/>
</dbReference>
<evidence type="ECO:0000313" key="2">
    <source>
        <dbReference type="EnsemblPlants" id="AET3Gv20528500.5"/>
    </source>
</evidence>
<dbReference type="InterPro" id="IPR006566">
    <property type="entry name" value="FBD"/>
</dbReference>
<dbReference type="Gene3D" id="3.80.10.10">
    <property type="entry name" value="Ribonuclease Inhibitor"/>
    <property type="match status" value="1"/>
</dbReference>
<dbReference type="Pfam" id="PF24758">
    <property type="entry name" value="LRR_At5g56370"/>
    <property type="match status" value="1"/>
</dbReference>
<reference evidence="2" key="3">
    <citation type="journal article" date="2017" name="Nature">
        <title>Genome sequence of the progenitor of the wheat D genome Aegilops tauschii.</title>
        <authorList>
            <person name="Luo M.C."/>
            <person name="Gu Y.Q."/>
            <person name="Puiu D."/>
            <person name="Wang H."/>
            <person name="Twardziok S.O."/>
            <person name="Deal K.R."/>
            <person name="Huo N."/>
            <person name="Zhu T."/>
            <person name="Wang L."/>
            <person name="Wang Y."/>
            <person name="McGuire P.E."/>
            <person name="Liu S."/>
            <person name="Long H."/>
            <person name="Ramasamy R.K."/>
            <person name="Rodriguez J.C."/>
            <person name="Van S.L."/>
            <person name="Yuan L."/>
            <person name="Wang Z."/>
            <person name="Xia Z."/>
            <person name="Xiao L."/>
            <person name="Anderson O.D."/>
            <person name="Ouyang S."/>
            <person name="Liang Y."/>
            <person name="Zimin A.V."/>
            <person name="Pertea G."/>
            <person name="Qi P."/>
            <person name="Bennetzen J.L."/>
            <person name="Dai X."/>
            <person name="Dawson M.W."/>
            <person name="Muller H.G."/>
            <person name="Kugler K."/>
            <person name="Rivarola-Duarte L."/>
            <person name="Spannagl M."/>
            <person name="Mayer K.F.X."/>
            <person name="Lu F.H."/>
            <person name="Bevan M.W."/>
            <person name="Leroy P."/>
            <person name="Li P."/>
            <person name="You F.M."/>
            <person name="Sun Q."/>
            <person name="Liu Z."/>
            <person name="Lyons E."/>
            <person name="Wicker T."/>
            <person name="Salzberg S.L."/>
            <person name="Devos K.M."/>
            <person name="Dvorak J."/>
        </authorList>
    </citation>
    <scope>NUCLEOTIDE SEQUENCE [LARGE SCALE GENOMIC DNA]</scope>
    <source>
        <strain evidence="2">cv. AL8/78</strain>
    </source>
</reference>
<protein>
    <recommendedName>
        <fullName evidence="1">F-box domain-containing protein</fullName>
    </recommendedName>
</protein>
<dbReference type="CDD" id="cd22160">
    <property type="entry name" value="F-box_AtFBL13-like"/>
    <property type="match status" value="1"/>
</dbReference>
<name>A0A453F0F5_AEGTS</name>
<dbReference type="EnsemblPlants" id="AET3Gv20528500.5">
    <property type="protein sequence ID" value="AET3Gv20528500.5"/>
    <property type="gene ID" value="AET3Gv20528500"/>
</dbReference>
<feature type="domain" description="F-box" evidence="1">
    <location>
        <begin position="55"/>
        <end position="91"/>
    </location>
</feature>
<evidence type="ECO:0000259" key="1">
    <source>
        <dbReference type="PROSITE" id="PS50181"/>
    </source>
</evidence>
<reference evidence="3" key="2">
    <citation type="journal article" date="2017" name="Nat. Plants">
        <title>The Aegilops tauschii genome reveals multiple impacts of transposons.</title>
        <authorList>
            <person name="Zhao G."/>
            <person name="Zou C."/>
            <person name="Li K."/>
            <person name="Wang K."/>
            <person name="Li T."/>
            <person name="Gao L."/>
            <person name="Zhang X."/>
            <person name="Wang H."/>
            <person name="Yang Z."/>
            <person name="Liu X."/>
            <person name="Jiang W."/>
            <person name="Mao L."/>
            <person name="Kong X."/>
            <person name="Jiao Y."/>
            <person name="Jia J."/>
        </authorList>
    </citation>
    <scope>NUCLEOTIDE SEQUENCE [LARGE SCALE GENOMIC DNA]</scope>
    <source>
        <strain evidence="3">cv. AL8/78</strain>
    </source>
</reference>
<accession>A0A453F0F5</accession>
<dbReference type="Pfam" id="PF08387">
    <property type="entry name" value="FBD"/>
    <property type="match status" value="1"/>
</dbReference>